<accession>A0A0C3CQ29</accession>
<dbReference type="PANTHER" id="PTHR34154">
    <property type="entry name" value="ALKALI-SENSITIVE LINKAGE PROTEIN 1"/>
    <property type="match status" value="1"/>
</dbReference>
<dbReference type="AlphaFoldDB" id="A0A0C3CQ29"/>
<dbReference type="Proteomes" id="UP000053424">
    <property type="component" value="Unassembled WGS sequence"/>
</dbReference>
<reference evidence="2 3" key="1">
    <citation type="submission" date="2014-04" db="EMBL/GenBank/DDBJ databases">
        <authorList>
            <consortium name="DOE Joint Genome Institute"/>
            <person name="Kuo A."/>
            <person name="Gay G."/>
            <person name="Dore J."/>
            <person name="Kohler A."/>
            <person name="Nagy L.G."/>
            <person name="Floudas D."/>
            <person name="Copeland A."/>
            <person name="Barry K.W."/>
            <person name="Cichocki N."/>
            <person name="Veneault-Fourrey C."/>
            <person name="LaButti K."/>
            <person name="Lindquist E.A."/>
            <person name="Lipzen A."/>
            <person name="Lundell T."/>
            <person name="Morin E."/>
            <person name="Murat C."/>
            <person name="Sun H."/>
            <person name="Tunlid A."/>
            <person name="Henrissat B."/>
            <person name="Grigoriev I.V."/>
            <person name="Hibbett D.S."/>
            <person name="Martin F."/>
            <person name="Nordberg H.P."/>
            <person name="Cantor M.N."/>
            <person name="Hua S.X."/>
        </authorList>
    </citation>
    <scope>NUCLEOTIDE SEQUENCE [LARGE SCALE GENOMIC DNA]</scope>
    <source>
        <strain evidence="3">h7</strain>
    </source>
</reference>
<dbReference type="InterPro" id="IPR053183">
    <property type="entry name" value="ASL1"/>
</dbReference>
<name>A0A0C3CQ29_HEBCY</name>
<dbReference type="InterPro" id="IPR017853">
    <property type="entry name" value="GH"/>
</dbReference>
<dbReference type="Gene3D" id="3.20.20.80">
    <property type="entry name" value="Glycosidases"/>
    <property type="match status" value="1"/>
</dbReference>
<keyword evidence="2" id="KW-0378">Hydrolase</keyword>
<feature type="domain" description="Asl1-like glycosyl hydrolase catalytic" evidence="1">
    <location>
        <begin position="27"/>
        <end position="246"/>
    </location>
</feature>
<dbReference type="OrthoDB" id="5959761at2759"/>
<evidence type="ECO:0000313" key="2">
    <source>
        <dbReference type="EMBL" id="KIM45991.1"/>
    </source>
</evidence>
<keyword evidence="3" id="KW-1185">Reference proteome</keyword>
<reference evidence="3" key="2">
    <citation type="submission" date="2015-01" db="EMBL/GenBank/DDBJ databases">
        <title>Evolutionary Origins and Diversification of the Mycorrhizal Mutualists.</title>
        <authorList>
            <consortium name="DOE Joint Genome Institute"/>
            <consortium name="Mycorrhizal Genomics Consortium"/>
            <person name="Kohler A."/>
            <person name="Kuo A."/>
            <person name="Nagy L.G."/>
            <person name="Floudas D."/>
            <person name="Copeland A."/>
            <person name="Barry K.W."/>
            <person name="Cichocki N."/>
            <person name="Veneault-Fourrey C."/>
            <person name="LaButti K."/>
            <person name="Lindquist E.A."/>
            <person name="Lipzen A."/>
            <person name="Lundell T."/>
            <person name="Morin E."/>
            <person name="Murat C."/>
            <person name="Riley R."/>
            <person name="Ohm R."/>
            <person name="Sun H."/>
            <person name="Tunlid A."/>
            <person name="Henrissat B."/>
            <person name="Grigoriev I.V."/>
            <person name="Hibbett D.S."/>
            <person name="Martin F."/>
        </authorList>
    </citation>
    <scope>NUCLEOTIDE SEQUENCE [LARGE SCALE GENOMIC DNA]</scope>
    <source>
        <strain evidence="3">h7</strain>
    </source>
</reference>
<protein>
    <submittedName>
        <fullName evidence="2">Glycoside hydrolase family 128 protein</fullName>
    </submittedName>
</protein>
<proteinExistence type="predicted"/>
<dbReference type="InterPro" id="IPR024655">
    <property type="entry name" value="Asl1_glyco_hydro_catalytic"/>
</dbReference>
<dbReference type="HOGENOM" id="CLU_040908_6_2_1"/>
<evidence type="ECO:0000313" key="3">
    <source>
        <dbReference type="Proteomes" id="UP000053424"/>
    </source>
</evidence>
<evidence type="ECO:0000259" key="1">
    <source>
        <dbReference type="Pfam" id="PF11790"/>
    </source>
</evidence>
<dbReference type="SUPFAM" id="SSF51445">
    <property type="entry name" value="(Trans)glycosidases"/>
    <property type="match status" value="1"/>
</dbReference>
<gene>
    <name evidence="2" type="ORF">M413DRAFT_64698</name>
</gene>
<dbReference type="PANTHER" id="PTHR34154:SF3">
    <property type="entry name" value="ALKALI-SENSITIVE LINKAGE PROTEIN 1"/>
    <property type="match status" value="1"/>
</dbReference>
<dbReference type="GO" id="GO:0016787">
    <property type="term" value="F:hydrolase activity"/>
    <property type="evidence" value="ECO:0007669"/>
    <property type="project" value="UniProtKB-KW"/>
</dbReference>
<dbReference type="Pfam" id="PF11790">
    <property type="entry name" value="Glyco_hydro_cc"/>
    <property type="match status" value="1"/>
</dbReference>
<dbReference type="STRING" id="686832.A0A0C3CQ29"/>
<organism evidence="2 3">
    <name type="scientific">Hebeloma cylindrosporum</name>
    <dbReference type="NCBI Taxonomy" id="76867"/>
    <lineage>
        <taxon>Eukaryota</taxon>
        <taxon>Fungi</taxon>
        <taxon>Dikarya</taxon>
        <taxon>Basidiomycota</taxon>
        <taxon>Agaricomycotina</taxon>
        <taxon>Agaricomycetes</taxon>
        <taxon>Agaricomycetidae</taxon>
        <taxon>Agaricales</taxon>
        <taxon>Agaricineae</taxon>
        <taxon>Hymenogastraceae</taxon>
        <taxon>Hebeloma</taxon>
    </lineage>
</organism>
<dbReference type="GO" id="GO:0009277">
    <property type="term" value="C:fungal-type cell wall"/>
    <property type="evidence" value="ECO:0007669"/>
    <property type="project" value="TreeGrafter"/>
</dbReference>
<dbReference type="GO" id="GO:0071966">
    <property type="term" value="P:fungal-type cell wall polysaccharide metabolic process"/>
    <property type="evidence" value="ECO:0007669"/>
    <property type="project" value="TreeGrafter"/>
</dbReference>
<dbReference type="EMBL" id="KN831771">
    <property type="protein sequence ID" value="KIM45991.1"/>
    <property type="molecule type" value="Genomic_DNA"/>
</dbReference>
<sequence>MATTVPSRTLSPPKFPRAISRPLSPSNFRSSLFSSIYTWSPWKPAGSDALGLEFTPMLWGTKQIADFKRLVKAGYARTALGFNEPDHSGQASLDPGYAAQVWRDNMEPLKNIGYRLISPAVTSAPAGKTWLKNFINACSGCHVDAIAVHWYGTDPQAFISYVQDFHNTFGKNIWVTEFACQNFSGGSQCDQNQVNNFMNTVTAWMDSTGYVERYFAFGIMHDMVGVNPLNQLMASNGQPTALGWNYLT</sequence>